<evidence type="ECO:0000259" key="7">
    <source>
        <dbReference type="PROSITE" id="PS51016"/>
    </source>
</evidence>
<keyword evidence="4" id="KW-0677">Repeat</keyword>
<dbReference type="SMART" id="SM00295">
    <property type="entry name" value="B41"/>
    <property type="match status" value="1"/>
</dbReference>
<keyword evidence="9" id="KW-1185">Reference proteome</keyword>
<dbReference type="InterPro" id="IPR019748">
    <property type="entry name" value="FERM_central"/>
</dbReference>
<dbReference type="InterPro" id="IPR000857">
    <property type="entry name" value="MyTH4_dom"/>
</dbReference>
<dbReference type="Gene3D" id="1.25.40.530">
    <property type="entry name" value="MyTH4 domain"/>
    <property type="match status" value="1"/>
</dbReference>
<dbReference type="InterPro" id="IPR019749">
    <property type="entry name" value="Band_41_domain"/>
</dbReference>
<gene>
    <name evidence="8" type="ORF">TSPI_06283</name>
</gene>
<dbReference type="SMART" id="SM00139">
    <property type="entry name" value="MyTH4"/>
    <property type="match status" value="1"/>
</dbReference>
<dbReference type="SUPFAM" id="SSF50729">
    <property type="entry name" value="PH domain-like"/>
    <property type="match status" value="1"/>
</dbReference>
<dbReference type="Pfam" id="PF21989">
    <property type="entry name" value="RA_2"/>
    <property type="match status" value="1"/>
</dbReference>
<comment type="caution">
    <text evidence="8">The sequence shown here is derived from an EMBL/GenBank/DDBJ whole genome shotgun (WGS) entry which is preliminary data.</text>
</comment>
<sequence length="384" mass="44595">MGDSAQRHRQRFSTLEQTDLIFSAPLKQALLRDEIYCQIIKQLTGNPGRMSVEKGWELMWLCVGLFPPSQTLHKEVALFLRSQHHPVAADCFNRLQRIKRVGSRKYPPHVVEVEAIQRKTTQIFHKFYFPNDTYENIEVDSCNKAKDLSVRIAKHIQLKSVKGFAFFVKIQDKILSLPENEFFFDFIRHLSELTSKTKSGQNGRNLNYQVYFMKKLWVDTVPGQDRQADIVFHYSQELPKYIRGYHQCTRDEAAELAALIYRSRYGDNASNLSSSLADLLPKVFLKMASSVDWKRHILSYYHKGSFMSREEAKVQFLKVIYKWPTFGSAFFEVKQTGDNKIPEKLIIAINKNGIILIEPERKDIIASYSFPEISNWNSGNTYST</sequence>
<dbReference type="PROSITE" id="PS50057">
    <property type="entry name" value="FERM_3"/>
    <property type="match status" value="1"/>
</dbReference>
<feature type="domain" description="FERM" evidence="6">
    <location>
        <begin position="123"/>
        <end position="384"/>
    </location>
</feature>
<dbReference type="Gene3D" id="3.10.20.90">
    <property type="entry name" value="Phosphatidylinositol 3-kinase Catalytic Subunit, Chain A, domain 1"/>
    <property type="match status" value="1"/>
</dbReference>
<feature type="domain" description="MyTH4" evidence="7">
    <location>
        <begin position="1"/>
        <end position="117"/>
    </location>
</feature>
<evidence type="ECO:0000256" key="5">
    <source>
        <dbReference type="ARBA" id="ARBA00023203"/>
    </source>
</evidence>
<dbReference type="SUPFAM" id="SSF47031">
    <property type="entry name" value="Second domain of FERM"/>
    <property type="match status" value="1"/>
</dbReference>
<accession>A0ABR3KUZ8</accession>
<dbReference type="Gene3D" id="1.20.80.10">
    <property type="match status" value="1"/>
</dbReference>
<dbReference type="InterPro" id="IPR011993">
    <property type="entry name" value="PH-like_dom_sf"/>
</dbReference>
<dbReference type="InterPro" id="IPR014352">
    <property type="entry name" value="FERM/acyl-CoA-bd_prot_sf"/>
</dbReference>
<dbReference type="InterPro" id="IPR051567">
    <property type="entry name" value="Unconventional_Myosin_ATPase"/>
</dbReference>
<dbReference type="PANTHER" id="PTHR22692:SF33">
    <property type="entry name" value="MYOSIN"/>
    <property type="match status" value="1"/>
</dbReference>
<dbReference type="PROSITE" id="PS51016">
    <property type="entry name" value="MYTH4"/>
    <property type="match status" value="1"/>
</dbReference>
<evidence type="ECO:0000256" key="3">
    <source>
        <dbReference type="ARBA" id="ARBA00022490"/>
    </source>
</evidence>
<dbReference type="SUPFAM" id="SSF54236">
    <property type="entry name" value="Ubiquitin-like"/>
    <property type="match status" value="1"/>
</dbReference>
<keyword evidence="3" id="KW-0963">Cytoplasm</keyword>
<evidence type="ECO:0000259" key="6">
    <source>
        <dbReference type="PROSITE" id="PS50057"/>
    </source>
</evidence>
<dbReference type="InterPro" id="IPR000299">
    <property type="entry name" value="FERM_domain"/>
</dbReference>
<dbReference type="Pfam" id="PF00784">
    <property type="entry name" value="MyTH4"/>
    <property type="match status" value="1"/>
</dbReference>
<dbReference type="CDD" id="cd14473">
    <property type="entry name" value="FERM_B-lobe"/>
    <property type="match status" value="1"/>
</dbReference>
<dbReference type="EMBL" id="JBEUSY010000132">
    <property type="protein sequence ID" value="KAL1244423.1"/>
    <property type="molecule type" value="Genomic_DNA"/>
</dbReference>
<evidence type="ECO:0000256" key="2">
    <source>
        <dbReference type="ARBA" id="ARBA00008314"/>
    </source>
</evidence>
<keyword evidence="5" id="KW-0009">Actin-binding</keyword>
<comment type="subcellular location">
    <subcellularLocation>
        <location evidence="1">Cytoplasm</location>
    </subcellularLocation>
</comment>
<evidence type="ECO:0000313" key="8">
    <source>
        <dbReference type="EMBL" id="KAL1244423.1"/>
    </source>
</evidence>
<dbReference type="Proteomes" id="UP001558632">
    <property type="component" value="Unassembled WGS sequence"/>
</dbReference>
<dbReference type="Pfam" id="PF00373">
    <property type="entry name" value="FERM_M"/>
    <property type="match status" value="1"/>
</dbReference>
<evidence type="ECO:0000313" key="9">
    <source>
        <dbReference type="Proteomes" id="UP001558632"/>
    </source>
</evidence>
<evidence type="ECO:0000256" key="1">
    <source>
        <dbReference type="ARBA" id="ARBA00004496"/>
    </source>
</evidence>
<dbReference type="InterPro" id="IPR038185">
    <property type="entry name" value="MyTH4_dom_sf"/>
</dbReference>
<reference evidence="8 9" key="1">
    <citation type="submission" date="2024-07" db="EMBL/GenBank/DDBJ databases">
        <title>Enhanced genomic and transcriptomic resources for Trichinella pseudospiralis and T. spiralis underpin the discovery of pronounced molecular differences between stages and species.</title>
        <authorList>
            <person name="Pasi K.K."/>
            <person name="La Rosa G."/>
            <person name="Gomez-Morales M.A."/>
            <person name="Tosini F."/>
            <person name="Sumanam S."/>
            <person name="Young N.D."/>
            <person name="Chang B.C."/>
            <person name="Robin G.B."/>
        </authorList>
    </citation>
    <scope>NUCLEOTIDE SEQUENCE [LARGE SCALE GENOMIC DNA]</scope>
    <source>
        <strain evidence="8">ISS534</strain>
    </source>
</reference>
<evidence type="ECO:0000256" key="4">
    <source>
        <dbReference type="ARBA" id="ARBA00022737"/>
    </source>
</evidence>
<dbReference type="Gene3D" id="2.30.29.30">
    <property type="entry name" value="Pleckstrin-homology domain (PH domain)/Phosphotyrosine-binding domain (PTB)"/>
    <property type="match status" value="1"/>
</dbReference>
<protein>
    <submittedName>
        <fullName evidence="8">Myosin-VIIa</fullName>
    </submittedName>
</protein>
<dbReference type="PANTHER" id="PTHR22692">
    <property type="entry name" value="MYOSIN VII, XV"/>
    <property type="match status" value="1"/>
</dbReference>
<dbReference type="InterPro" id="IPR035963">
    <property type="entry name" value="FERM_2"/>
</dbReference>
<name>A0ABR3KUZ8_TRISP</name>
<dbReference type="CDD" id="cd17093">
    <property type="entry name" value="FERM2_F1_Myosin-VII"/>
    <property type="match status" value="1"/>
</dbReference>
<dbReference type="InterPro" id="IPR029071">
    <property type="entry name" value="Ubiquitin-like_domsf"/>
</dbReference>
<organism evidence="8 9">
    <name type="scientific">Trichinella spiralis</name>
    <name type="common">Trichina worm</name>
    <dbReference type="NCBI Taxonomy" id="6334"/>
    <lineage>
        <taxon>Eukaryota</taxon>
        <taxon>Metazoa</taxon>
        <taxon>Ecdysozoa</taxon>
        <taxon>Nematoda</taxon>
        <taxon>Enoplea</taxon>
        <taxon>Dorylaimia</taxon>
        <taxon>Trichinellida</taxon>
        <taxon>Trichinellidae</taxon>
        <taxon>Trichinella</taxon>
    </lineage>
</organism>
<proteinExistence type="inferred from homology"/>
<comment type="similarity">
    <text evidence="2">Belongs to the TRAFAC class myosin-kinesin ATPase superfamily. Myosin family.</text>
</comment>